<gene>
    <name evidence="2" type="ordered locus">Mmc1_0943</name>
</gene>
<dbReference type="STRING" id="156889.Mmc1_0943"/>
<reference evidence="3" key="1">
    <citation type="journal article" date="2009" name="Appl. Environ. Microbiol.">
        <title>Complete genome sequence of the chemolithoautotrophic marine magnetotactic coccus strain MC-1.</title>
        <authorList>
            <person name="Schubbe S."/>
            <person name="Williams T.J."/>
            <person name="Xie G."/>
            <person name="Kiss H.E."/>
            <person name="Brettin T.S."/>
            <person name="Martinez D."/>
            <person name="Ross C.A."/>
            <person name="Schuler D."/>
            <person name="Cox B.L."/>
            <person name="Nealson K.H."/>
            <person name="Bazylinski D.A."/>
        </authorList>
    </citation>
    <scope>NUCLEOTIDE SEQUENCE [LARGE SCALE GENOMIC DNA]</scope>
    <source>
        <strain evidence="3">ATCC BAA-1437 / JCM 17883 / MC-1</strain>
    </source>
</reference>
<evidence type="ECO:0000256" key="1">
    <source>
        <dbReference type="SAM" id="MobiDB-lite"/>
    </source>
</evidence>
<dbReference type="SMART" id="SM00028">
    <property type="entry name" value="TPR"/>
    <property type="match status" value="2"/>
</dbReference>
<dbReference type="eggNOG" id="COG3012">
    <property type="taxonomic scope" value="Bacteria"/>
</dbReference>
<dbReference type="eggNOG" id="COG0457">
    <property type="taxonomic scope" value="Bacteria"/>
</dbReference>
<dbReference type="InterPro" id="IPR004027">
    <property type="entry name" value="SEC_C_motif"/>
</dbReference>
<keyword evidence="3" id="KW-1185">Reference proteome</keyword>
<dbReference type="EMBL" id="CP000471">
    <property type="protein sequence ID" value="ABK43461.1"/>
    <property type="molecule type" value="Genomic_DNA"/>
</dbReference>
<proteinExistence type="predicted"/>
<dbReference type="AlphaFoldDB" id="A0L668"/>
<dbReference type="InterPro" id="IPR011990">
    <property type="entry name" value="TPR-like_helical_dom_sf"/>
</dbReference>
<name>A0L668_MAGMM</name>
<sequence>MQWLADNDAVAKDPLVKRYEFFAQRLTDMAPRAELGFKSRTNRQAPAPKIGRNDPCPCGSGKKFKSCHIDQAEQLSFKLGNPTAPIMATATAMLISKMGLEALDQVPRDHLSDLVASEMASAYYRHDDIDAALELLEGVMDGDREHEYLLYDYWIARYAEWLVEVDQGKQAESFLLDEYDHPKGVERHQVAQKLAAFYLDQGDPSNAEIWADTALEQDAHNPFNHYLKGLTHHATGNWERAIIAYETAIEHTQHLAEQEQQALQAMINDALDKAKRQELPDVESDESPTEV</sequence>
<reference evidence="2 3" key="2">
    <citation type="journal article" date="2012" name="Int. J. Syst. Evol. Microbiol.">
        <title>Magnetococcus marinus gen. nov., sp. nov., a marine, magnetotactic bacterium that represents a novel lineage (Magnetococcaceae fam. nov.; Magnetococcales ord. nov.) at the base of the Alphaproteobacteria.</title>
        <authorList>
            <person name="Bazylinski D.A."/>
            <person name="Williams T.J."/>
            <person name="Lefevre C.T."/>
            <person name="Berg R.J."/>
            <person name="Zhang C.L."/>
            <person name="Bowser S.S."/>
            <person name="Dean A.J."/>
            <person name="Beveridge T.J."/>
        </authorList>
    </citation>
    <scope>NUCLEOTIDE SEQUENCE [LARGE SCALE GENOMIC DNA]</scope>
    <source>
        <strain evidence="3">ATCC BAA-1437 / JCM 17883 / MC-1</strain>
    </source>
</reference>
<protein>
    <submittedName>
        <fullName evidence="2">SEC-C motif domain protein</fullName>
    </submittedName>
</protein>
<organism evidence="2 3">
    <name type="scientific">Magnetococcus marinus (strain ATCC BAA-1437 / JCM 17883 / MC-1)</name>
    <dbReference type="NCBI Taxonomy" id="156889"/>
    <lineage>
        <taxon>Bacteria</taxon>
        <taxon>Pseudomonadati</taxon>
        <taxon>Pseudomonadota</taxon>
        <taxon>Magnetococcia</taxon>
        <taxon>Magnetococcales</taxon>
        <taxon>Magnetococcaceae</taxon>
        <taxon>Magnetococcus</taxon>
    </lineage>
</organism>
<dbReference type="Gene3D" id="3.10.450.50">
    <property type="match status" value="1"/>
</dbReference>
<dbReference type="Proteomes" id="UP000002586">
    <property type="component" value="Chromosome"/>
</dbReference>
<dbReference type="HOGENOM" id="CLU_955806_0_0_5"/>
<evidence type="ECO:0000313" key="3">
    <source>
        <dbReference type="Proteomes" id="UP000002586"/>
    </source>
</evidence>
<feature type="region of interest" description="Disordered" evidence="1">
    <location>
        <begin position="35"/>
        <end position="55"/>
    </location>
</feature>
<dbReference type="Pfam" id="PF02810">
    <property type="entry name" value="SEC-C"/>
    <property type="match status" value="1"/>
</dbReference>
<dbReference type="KEGG" id="mgm:Mmc1_0943"/>
<evidence type="ECO:0000313" key="2">
    <source>
        <dbReference type="EMBL" id="ABK43461.1"/>
    </source>
</evidence>
<dbReference type="InterPro" id="IPR019734">
    <property type="entry name" value="TPR_rpt"/>
</dbReference>
<dbReference type="SUPFAM" id="SSF103642">
    <property type="entry name" value="Sec-C motif"/>
    <property type="match status" value="1"/>
</dbReference>
<dbReference type="SUPFAM" id="SSF48452">
    <property type="entry name" value="TPR-like"/>
    <property type="match status" value="1"/>
</dbReference>
<dbReference type="Gene3D" id="1.25.40.10">
    <property type="entry name" value="Tetratricopeptide repeat domain"/>
    <property type="match status" value="1"/>
</dbReference>
<accession>A0L668</accession>